<keyword evidence="1" id="KW-0472">Membrane</keyword>
<organism evidence="2 3">
    <name type="scientific">Beggiatoa alba B18LD</name>
    <dbReference type="NCBI Taxonomy" id="395493"/>
    <lineage>
        <taxon>Bacteria</taxon>
        <taxon>Pseudomonadati</taxon>
        <taxon>Pseudomonadota</taxon>
        <taxon>Gammaproteobacteria</taxon>
        <taxon>Thiotrichales</taxon>
        <taxon>Thiotrichaceae</taxon>
        <taxon>Beggiatoa</taxon>
    </lineage>
</organism>
<accession>I3CJ56</accession>
<evidence type="ECO:0000256" key="1">
    <source>
        <dbReference type="SAM" id="Phobius"/>
    </source>
</evidence>
<keyword evidence="3" id="KW-1185">Reference proteome</keyword>
<feature type="transmembrane region" description="Helical" evidence="1">
    <location>
        <begin position="141"/>
        <end position="160"/>
    </location>
</feature>
<dbReference type="AlphaFoldDB" id="I3CJ56"/>
<feature type="transmembrane region" description="Helical" evidence="1">
    <location>
        <begin position="70"/>
        <end position="97"/>
    </location>
</feature>
<feature type="transmembrane region" description="Helical" evidence="1">
    <location>
        <begin position="259"/>
        <end position="284"/>
    </location>
</feature>
<name>I3CJ56_9GAMM</name>
<keyword evidence="1" id="KW-1133">Transmembrane helix</keyword>
<dbReference type="PANTHER" id="PTHR30503">
    <property type="entry name" value="INNER MEMBRANE PROTEIN YEDI"/>
    <property type="match status" value="1"/>
</dbReference>
<evidence type="ECO:0000313" key="3">
    <source>
        <dbReference type="Proteomes" id="UP000005744"/>
    </source>
</evidence>
<dbReference type="RefSeq" id="WP_002691000.1">
    <property type="nucleotide sequence ID" value="NZ_JH600070.1"/>
</dbReference>
<proteinExistence type="predicted"/>
<reference evidence="2 3" key="1">
    <citation type="submission" date="2011-11" db="EMBL/GenBank/DDBJ databases">
        <title>Improved High-Quality Draft sequence of Beggiatoa alba B18lD.</title>
        <authorList>
            <consortium name="US DOE Joint Genome Institute"/>
            <person name="Lucas S."/>
            <person name="Han J."/>
            <person name="Lapidus A."/>
            <person name="Cheng J.-F."/>
            <person name="Goodwin L."/>
            <person name="Pitluck S."/>
            <person name="Peters L."/>
            <person name="Mikhailova N."/>
            <person name="Held B."/>
            <person name="Detter J.C."/>
            <person name="Han C."/>
            <person name="Tapia R."/>
            <person name="Land M."/>
            <person name="Hauser L."/>
            <person name="Kyrpides N."/>
            <person name="Ivanova N."/>
            <person name="Pagani I."/>
            <person name="Samuel K."/>
            <person name="Teske A."/>
            <person name="Mueller J."/>
            <person name="Woyke T."/>
        </authorList>
    </citation>
    <scope>NUCLEOTIDE SEQUENCE [LARGE SCALE GENOMIC DNA]</scope>
    <source>
        <strain evidence="2 3">B18LD</strain>
    </source>
</reference>
<sequence length="290" mass="30887">MASGLFAILDDIAMLLDDAAAMTKVAAKKTAGVLGDDLAVNAEKASGFHESRELPVLWAISKGSLVNKIIILPFAFLLSAFLPWLIVPILLIGGVYLSYEGVEKIVEWFHPHENNTEKAQVLQASAETIVEVEKKKIKSAIVTDFILSVEIIIIALGSVMDKSFTLQLIVVSAVALIATVGVYGFVALIVRMDDAGFWLIQRAEANNGNAVLGIVGNGLVNAMPRLIQALSVIGTIAMLLVGGGMFVHNIAFIHHALEFLPSIIAEFLVGGIVGGIAVGVMMGIHSFMKK</sequence>
<protein>
    <recommendedName>
        <fullName evidence="4">DUF808 domain-containing protein</fullName>
    </recommendedName>
</protein>
<feature type="transmembrane region" description="Helical" evidence="1">
    <location>
        <begin position="229"/>
        <end position="253"/>
    </location>
</feature>
<dbReference type="PIRSF" id="PIRSF016660">
    <property type="entry name" value="YedI"/>
    <property type="match status" value="1"/>
</dbReference>
<dbReference type="EMBL" id="JH600070">
    <property type="protein sequence ID" value="EIJ43649.1"/>
    <property type="molecule type" value="Genomic_DNA"/>
</dbReference>
<keyword evidence="1" id="KW-0812">Transmembrane</keyword>
<dbReference type="GO" id="GO:0005886">
    <property type="term" value="C:plasma membrane"/>
    <property type="evidence" value="ECO:0007669"/>
    <property type="project" value="TreeGrafter"/>
</dbReference>
<dbReference type="Pfam" id="PF05661">
    <property type="entry name" value="DUF808"/>
    <property type="match status" value="1"/>
</dbReference>
<evidence type="ECO:0008006" key="4">
    <source>
        <dbReference type="Google" id="ProtNLM"/>
    </source>
</evidence>
<dbReference type="HOGENOM" id="CLU_059391_0_0_6"/>
<dbReference type="InterPro" id="IPR008526">
    <property type="entry name" value="YedI"/>
</dbReference>
<gene>
    <name evidence="2" type="ORF">BegalDRAFT_2814</name>
</gene>
<evidence type="ECO:0000313" key="2">
    <source>
        <dbReference type="EMBL" id="EIJ43649.1"/>
    </source>
</evidence>
<dbReference type="PANTHER" id="PTHR30503:SF3">
    <property type="entry name" value="INNER MEMBRANE PROTEIN YEDI"/>
    <property type="match status" value="1"/>
</dbReference>
<dbReference type="OrthoDB" id="9814178at2"/>
<dbReference type="eggNOG" id="COG2354">
    <property type="taxonomic scope" value="Bacteria"/>
</dbReference>
<dbReference type="Proteomes" id="UP000005744">
    <property type="component" value="Unassembled WGS sequence"/>
</dbReference>
<feature type="transmembrane region" description="Helical" evidence="1">
    <location>
        <begin position="166"/>
        <end position="190"/>
    </location>
</feature>